<dbReference type="PANTHER" id="PTHR46438:SF11">
    <property type="entry name" value="LIPASE-RELATED"/>
    <property type="match status" value="1"/>
</dbReference>
<protein>
    <submittedName>
        <fullName evidence="2">Putative carboxylesterase nap</fullName>
        <ecNumber evidence="2">3.1.1.1</ecNumber>
    </submittedName>
</protein>
<dbReference type="Proteomes" id="UP000194360">
    <property type="component" value="Unassembled WGS sequence"/>
</dbReference>
<dbReference type="STRING" id="2074.BG845_03833"/>
<evidence type="ECO:0000313" key="3">
    <source>
        <dbReference type="Proteomes" id="UP000194360"/>
    </source>
</evidence>
<dbReference type="EC" id="3.1.1.1" evidence="2"/>
<organism evidence="2 3">
    <name type="scientific">Pseudonocardia autotrophica</name>
    <name type="common">Amycolata autotrophica</name>
    <name type="synonym">Nocardia autotrophica</name>
    <dbReference type="NCBI Taxonomy" id="2074"/>
    <lineage>
        <taxon>Bacteria</taxon>
        <taxon>Bacillati</taxon>
        <taxon>Actinomycetota</taxon>
        <taxon>Actinomycetes</taxon>
        <taxon>Pseudonocardiales</taxon>
        <taxon>Pseudonocardiaceae</taxon>
        <taxon>Pseudonocardia</taxon>
    </lineage>
</organism>
<dbReference type="Pfam" id="PF12697">
    <property type="entry name" value="Abhydrolase_6"/>
    <property type="match status" value="1"/>
</dbReference>
<dbReference type="InterPro" id="IPR000073">
    <property type="entry name" value="AB_hydrolase_1"/>
</dbReference>
<proteinExistence type="predicted"/>
<accession>A0A1Y2MUX7</accession>
<evidence type="ECO:0000313" key="2">
    <source>
        <dbReference type="EMBL" id="OSY38961.1"/>
    </source>
</evidence>
<dbReference type="Gene3D" id="3.40.50.1820">
    <property type="entry name" value="alpha/beta hydrolase"/>
    <property type="match status" value="1"/>
</dbReference>
<comment type="caution">
    <text evidence="2">The sequence shown here is derived from an EMBL/GenBank/DDBJ whole genome shotgun (WGS) entry which is preliminary data.</text>
</comment>
<evidence type="ECO:0000259" key="1">
    <source>
        <dbReference type="Pfam" id="PF12697"/>
    </source>
</evidence>
<dbReference type="EMBL" id="MIGB01000020">
    <property type="protein sequence ID" value="OSY38961.1"/>
    <property type="molecule type" value="Genomic_DNA"/>
</dbReference>
<name>A0A1Y2MUX7_PSEAH</name>
<keyword evidence="2" id="KW-0378">Hydrolase</keyword>
<dbReference type="GO" id="GO:0106435">
    <property type="term" value="F:carboxylesterase activity"/>
    <property type="evidence" value="ECO:0007669"/>
    <property type="project" value="UniProtKB-EC"/>
</dbReference>
<keyword evidence="3" id="KW-1185">Reference proteome</keyword>
<dbReference type="SUPFAM" id="SSF53474">
    <property type="entry name" value="alpha/beta-Hydrolases"/>
    <property type="match status" value="1"/>
</dbReference>
<dbReference type="InterPro" id="IPR029058">
    <property type="entry name" value="AB_hydrolase_fold"/>
</dbReference>
<feature type="domain" description="AB hydrolase-1" evidence="1">
    <location>
        <begin position="69"/>
        <end position="294"/>
    </location>
</feature>
<gene>
    <name evidence="2" type="primary">nap_3</name>
    <name evidence="2" type="ORF">BG845_03833</name>
</gene>
<dbReference type="PANTHER" id="PTHR46438">
    <property type="entry name" value="ALPHA/BETA-HYDROLASES SUPERFAMILY PROTEIN"/>
    <property type="match status" value="1"/>
</dbReference>
<sequence length="311" mass="32970">MHTGRAAVHAAPMSTQLGRFTDAEAESRFHALYDTAMALLPPPAGTDDVPTAFGTVRVYRFGTATGPPLVLLPGRGGTTALWLPNLAAWTLRRTVYAVEPLGDAGPSRQDRPIRTADDQASWLGELLGTLDTGPAHLVGQSVGAWLATQVALRAPERAASLSLIEPTQVLGRIRPGLVVAGLLTIPGLPEPLRRRALRWIVGTGDELFDGPIGRLTVAAAGGFRNVTPPPALPSDEQLRGLRVPVLALLGGRSRTHDARRSARRARELLPDLRVAIVDGAGHALNGEFPDVVNERVLDFTDAIDRTAPGPG</sequence>
<dbReference type="AlphaFoldDB" id="A0A1Y2MUX7"/>
<reference evidence="2 3" key="1">
    <citation type="submission" date="2016-09" db="EMBL/GenBank/DDBJ databases">
        <title>Pseudonocardia autotrophica DSM535, a candidate organism with high potential of specific P450 cytochromes.</title>
        <authorList>
            <person name="Grumaz C."/>
            <person name="Vainshtein Y."/>
            <person name="Kirstahler P."/>
            <person name="Sohn K."/>
        </authorList>
    </citation>
    <scope>NUCLEOTIDE SEQUENCE [LARGE SCALE GENOMIC DNA]</scope>
    <source>
        <strain evidence="2 3">DSM 535</strain>
    </source>
</reference>